<proteinExistence type="inferred from homology"/>
<evidence type="ECO:0000256" key="5">
    <source>
        <dbReference type="ARBA" id="ARBA00023277"/>
    </source>
</evidence>
<dbReference type="PANTHER" id="PTHR46193:SF18">
    <property type="entry name" value="HEXITOL PHOSPHATASE B"/>
    <property type="match status" value="1"/>
</dbReference>
<dbReference type="GO" id="GO:0016787">
    <property type="term" value="F:hydrolase activity"/>
    <property type="evidence" value="ECO:0007669"/>
    <property type="project" value="UniProtKB-KW"/>
</dbReference>
<dbReference type="CDD" id="cd07505">
    <property type="entry name" value="HAD_BPGM-like"/>
    <property type="match status" value="1"/>
</dbReference>
<reference evidence="6" key="1">
    <citation type="journal article" date="2021" name="PeerJ">
        <title>Extensive microbial diversity within the chicken gut microbiome revealed by metagenomics and culture.</title>
        <authorList>
            <person name="Gilroy R."/>
            <person name="Ravi A."/>
            <person name="Getino M."/>
            <person name="Pursley I."/>
            <person name="Horton D.L."/>
            <person name="Alikhan N.F."/>
            <person name="Baker D."/>
            <person name="Gharbi K."/>
            <person name="Hall N."/>
            <person name="Watson M."/>
            <person name="Adriaenssens E.M."/>
            <person name="Foster-Nyarko E."/>
            <person name="Jarju S."/>
            <person name="Secka A."/>
            <person name="Antonio M."/>
            <person name="Oren A."/>
            <person name="Chaudhuri R.R."/>
            <person name="La Ragione R."/>
            <person name="Hildebrand F."/>
            <person name="Pallen M.J."/>
        </authorList>
    </citation>
    <scope>NUCLEOTIDE SEQUENCE</scope>
    <source>
        <strain evidence="6">CHK188-11489</strain>
    </source>
</reference>
<evidence type="ECO:0000256" key="4">
    <source>
        <dbReference type="ARBA" id="ARBA00022842"/>
    </source>
</evidence>
<evidence type="ECO:0000256" key="1">
    <source>
        <dbReference type="ARBA" id="ARBA00001946"/>
    </source>
</evidence>
<dbReference type="SFLD" id="SFLDS00003">
    <property type="entry name" value="Haloacid_Dehalogenase"/>
    <property type="match status" value="1"/>
</dbReference>
<protein>
    <submittedName>
        <fullName evidence="6">HAD family hydrolase</fullName>
    </submittedName>
</protein>
<name>A0A9D2FIR7_9FIRM</name>
<keyword evidence="3" id="KW-0479">Metal-binding</keyword>
<keyword evidence="4" id="KW-0460">Magnesium</keyword>
<comment type="similarity">
    <text evidence="2">Belongs to the HAD-like hydrolase superfamily. CbbY/CbbZ/Gph/YieH family.</text>
</comment>
<gene>
    <name evidence="6" type="ORF">H9724_03635</name>
</gene>
<reference evidence="6" key="2">
    <citation type="submission" date="2021-04" db="EMBL/GenBank/DDBJ databases">
        <authorList>
            <person name="Gilroy R."/>
        </authorList>
    </citation>
    <scope>NUCLEOTIDE SEQUENCE</scope>
    <source>
        <strain evidence="6">CHK188-11489</strain>
    </source>
</reference>
<evidence type="ECO:0000256" key="3">
    <source>
        <dbReference type="ARBA" id="ARBA00022723"/>
    </source>
</evidence>
<dbReference type="GO" id="GO:0046872">
    <property type="term" value="F:metal ion binding"/>
    <property type="evidence" value="ECO:0007669"/>
    <property type="project" value="UniProtKB-KW"/>
</dbReference>
<evidence type="ECO:0000256" key="2">
    <source>
        <dbReference type="ARBA" id="ARBA00006171"/>
    </source>
</evidence>
<keyword evidence="5" id="KW-0119">Carbohydrate metabolism</keyword>
<accession>A0A9D2FIR7</accession>
<evidence type="ECO:0000313" key="7">
    <source>
        <dbReference type="Proteomes" id="UP000824105"/>
    </source>
</evidence>
<keyword evidence="6" id="KW-0378">Hydrolase</keyword>
<dbReference type="SFLD" id="SFLDG01129">
    <property type="entry name" value="C1.5:_HAD__Beta-PGM__Phosphata"/>
    <property type="match status" value="1"/>
</dbReference>
<dbReference type="AlphaFoldDB" id="A0A9D2FIR7"/>
<dbReference type="Proteomes" id="UP000824105">
    <property type="component" value="Unassembled WGS sequence"/>
</dbReference>
<dbReference type="PANTHER" id="PTHR46193">
    <property type="entry name" value="6-PHOSPHOGLUCONATE PHOSPHATASE"/>
    <property type="match status" value="1"/>
</dbReference>
<dbReference type="Gene3D" id="1.10.150.240">
    <property type="entry name" value="Putative phosphatase, domain 2"/>
    <property type="match status" value="1"/>
</dbReference>
<evidence type="ECO:0000313" key="6">
    <source>
        <dbReference type="EMBL" id="HIZ61844.1"/>
    </source>
</evidence>
<dbReference type="InterPro" id="IPR041492">
    <property type="entry name" value="HAD_2"/>
</dbReference>
<comment type="cofactor">
    <cofactor evidence="1">
        <name>Mg(2+)</name>
        <dbReference type="ChEBI" id="CHEBI:18420"/>
    </cofactor>
</comment>
<dbReference type="InterPro" id="IPR036412">
    <property type="entry name" value="HAD-like_sf"/>
</dbReference>
<dbReference type="SUPFAM" id="SSF56784">
    <property type="entry name" value="HAD-like"/>
    <property type="match status" value="1"/>
</dbReference>
<sequence>MLICVDLDGTLLDTVPANGASYRAALEEQGFTVSDEYYAAHCNGGYYKNFLRPLMGGDPSPEAVERVHDRKKALYGNFLDLVRPNRALLALLQGMKAAGHQLACVTTGSRRNATEVLARFGCLDWFGLVLTSEDVAHNKPDPEGYCKAMAHFGVTPEETMIFEDSGPGLEAALASGAAVFKIEAF</sequence>
<dbReference type="InterPro" id="IPR006439">
    <property type="entry name" value="HAD-SF_hydro_IA"/>
</dbReference>
<dbReference type="InterPro" id="IPR023198">
    <property type="entry name" value="PGP-like_dom2"/>
</dbReference>
<dbReference type="Gene3D" id="3.40.50.1000">
    <property type="entry name" value="HAD superfamily/HAD-like"/>
    <property type="match status" value="1"/>
</dbReference>
<organism evidence="6 7">
    <name type="scientific">Candidatus Gemmiger avistercoris</name>
    <dbReference type="NCBI Taxonomy" id="2838606"/>
    <lineage>
        <taxon>Bacteria</taxon>
        <taxon>Bacillati</taxon>
        <taxon>Bacillota</taxon>
        <taxon>Clostridia</taxon>
        <taxon>Eubacteriales</taxon>
        <taxon>Gemmiger</taxon>
    </lineage>
</organism>
<dbReference type="EMBL" id="DXBF01000031">
    <property type="protein sequence ID" value="HIZ61844.1"/>
    <property type="molecule type" value="Genomic_DNA"/>
</dbReference>
<comment type="caution">
    <text evidence="6">The sequence shown here is derived from an EMBL/GenBank/DDBJ whole genome shotgun (WGS) entry which is preliminary data.</text>
</comment>
<dbReference type="Pfam" id="PF13419">
    <property type="entry name" value="HAD_2"/>
    <property type="match status" value="1"/>
</dbReference>
<dbReference type="InterPro" id="IPR051600">
    <property type="entry name" value="Beta-PGM-like"/>
</dbReference>
<dbReference type="NCBIfam" id="TIGR01509">
    <property type="entry name" value="HAD-SF-IA-v3"/>
    <property type="match status" value="1"/>
</dbReference>
<dbReference type="InterPro" id="IPR023214">
    <property type="entry name" value="HAD_sf"/>
</dbReference>